<evidence type="ECO:0000313" key="4">
    <source>
        <dbReference type="Proteomes" id="UP000008837"/>
    </source>
</evidence>
<sequence>MADRSVAWDELGKLEMNRRTDDGKSDSQGPGVYSASDAAANAMLEQRKLAQQVPVPTSDIHVRETLRRYDEPVTLFGEHEADRRARLLGVLIARHGKNAVHLSHAPVADASEENDDDEDEEFFTEGSTALLLARRRIAMYSLSRAKRRLSQQHFEAQSSLGDMAALRKSVLDPLKSYTSLGSQVAGERPVSIVRFSPDSSILATGCWSGKAALWEMPNASPLGTLHGTWRGSNRTQWLTRQLKHMKIV</sequence>
<dbReference type="InterPro" id="IPR001680">
    <property type="entry name" value="WD40_rpt"/>
</dbReference>
<dbReference type="OMA" id="NNEYMEL"/>
<dbReference type="RefSeq" id="XP_001729084.1">
    <property type="nucleotide sequence ID" value="XM_001729032.1"/>
</dbReference>
<dbReference type="AlphaFoldDB" id="A8QB21"/>
<protein>
    <recommendedName>
        <fullName evidence="2">Pre-mRNA processing factor 4 (PRP4)-like domain-containing protein</fullName>
    </recommendedName>
</protein>
<dbReference type="PANTHER" id="PTHR19846:SF0">
    <property type="entry name" value="PRE-MRNA PROCESSING FACTOR 4"/>
    <property type="match status" value="1"/>
</dbReference>
<accession>A8QB21</accession>
<dbReference type="InterPro" id="IPR036285">
    <property type="entry name" value="PRP4-like_sf"/>
</dbReference>
<dbReference type="SMART" id="SM00320">
    <property type="entry name" value="WD40"/>
    <property type="match status" value="1"/>
</dbReference>
<keyword evidence="4" id="KW-1185">Reference proteome</keyword>
<dbReference type="Gene3D" id="4.10.280.110">
    <property type="entry name" value="Pre-mRNA processing factor 4 domain"/>
    <property type="match status" value="1"/>
</dbReference>
<reference evidence="3 4" key="1">
    <citation type="journal article" date="2007" name="Proc. Natl. Acad. Sci. U.S.A.">
        <title>Dandruff-associated Malassezia genomes reveal convergent and divergent virulence traits shared with plant and human fungal pathogens.</title>
        <authorList>
            <person name="Xu J."/>
            <person name="Saunders C.W."/>
            <person name="Hu P."/>
            <person name="Grant R.A."/>
            <person name="Boekhout T."/>
            <person name="Kuramae E.E."/>
            <person name="Kronstad J.W."/>
            <person name="Deangelis Y.M."/>
            <person name="Reeder N.L."/>
            <person name="Johnstone K.R."/>
            <person name="Leland M."/>
            <person name="Fieno A.M."/>
            <person name="Begley W.M."/>
            <person name="Sun Y."/>
            <person name="Lacey M.P."/>
            <person name="Chaudhary T."/>
            <person name="Keough T."/>
            <person name="Chu L."/>
            <person name="Sears R."/>
            <person name="Yuan B."/>
            <person name="Dawson T.L.Jr."/>
        </authorList>
    </citation>
    <scope>NUCLEOTIDE SEQUENCE [LARGE SCALE GENOMIC DNA]</scope>
    <source>
        <strain evidence="4">ATCC MYA-4612 / CBS 7966</strain>
    </source>
</reference>
<dbReference type="GeneID" id="5853391"/>
<evidence type="ECO:0000313" key="3">
    <source>
        <dbReference type="EMBL" id="EDP41870.1"/>
    </source>
</evidence>
<comment type="caution">
    <text evidence="3">The sequence shown here is derived from an EMBL/GenBank/DDBJ whole genome shotgun (WGS) entry which is preliminary data.</text>
</comment>
<dbReference type="PANTHER" id="PTHR19846">
    <property type="entry name" value="WD40 REPEAT PROTEIN"/>
    <property type="match status" value="1"/>
</dbReference>
<dbReference type="InterPro" id="IPR036322">
    <property type="entry name" value="WD40_repeat_dom_sf"/>
</dbReference>
<dbReference type="GO" id="GO:0046540">
    <property type="term" value="C:U4/U6 x U5 tri-snRNP complex"/>
    <property type="evidence" value="ECO:0007669"/>
    <property type="project" value="TreeGrafter"/>
</dbReference>
<dbReference type="KEGG" id="mgl:MGL_3872"/>
<gene>
    <name evidence="3" type="ORF">MGL_3872</name>
</gene>
<dbReference type="GO" id="GO:0030621">
    <property type="term" value="F:U4 snRNA binding"/>
    <property type="evidence" value="ECO:0007669"/>
    <property type="project" value="TreeGrafter"/>
</dbReference>
<evidence type="ECO:0000256" key="1">
    <source>
        <dbReference type="SAM" id="MobiDB-lite"/>
    </source>
</evidence>
<dbReference type="InterPro" id="IPR015943">
    <property type="entry name" value="WD40/YVTN_repeat-like_dom_sf"/>
</dbReference>
<feature type="compositionally biased region" description="Basic and acidic residues" evidence="1">
    <location>
        <begin position="1"/>
        <end position="25"/>
    </location>
</feature>
<dbReference type="Gene3D" id="2.130.10.10">
    <property type="entry name" value="YVTN repeat-like/Quinoprotein amine dehydrogenase"/>
    <property type="match status" value="1"/>
</dbReference>
<dbReference type="Proteomes" id="UP000008837">
    <property type="component" value="Unassembled WGS sequence"/>
</dbReference>
<dbReference type="InterPro" id="IPR014906">
    <property type="entry name" value="PRP4-like"/>
</dbReference>
<dbReference type="STRING" id="425265.A8QB21"/>
<dbReference type="SUPFAM" id="SSF50978">
    <property type="entry name" value="WD40 repeat-like"/>
    <property type="match status" value="1"/>
</dbReference>
<feature type="region of interest" description="Disordered" evidence="1">
    <location>
        <begin position="1"/>
        <end position="37"/>
    </location>
</feature>
<dbReference type="SMART" id="SM00500">
    <property type="entry name" value="SFM"/>
    <property type="match status" value="1"/>
</dbReference>
<name>A8QB21_MALGO</name>
<dbReference type="Pfam" id="PF08799">
    <property type="entry name" value="PRP4"/>
    <property type="match status" value="1"/>
</dbReference>
<feature type="domain" description="Pre-mRNA processing factor 4 (PRP4)-like" evidence="2">
    <location>
        <begin position="57"/>
        <end position="106"/>
    </location>
</feature>
<dbReference type="InParanoid" id="A8QB21"/>
<dbReference type="GO" id="GO:0017070">
    <property type="term" value="F:U6 snRNA binding"/>
    <property type="evidence" value="ECO:0007669"/>
    <property type="project" value="TreeGrafter"/>
</dbReference>
<organism evidence="3 4">
    <name type="scientific">Malassezia globosa (strain ATCC MYA-4612 / CBS 7966)</name>
    <name type="common">Dandruff-associated fungus</name>
    <dbReference type="NCBI Taxonomy" id="425265"/>
    <lineage>
        <taxon>Eukaryota</taxon>
        <taxon>Fungi</taxon>
        <taxon>Dikarya</taxon>
        <taxon>Basidiomycota</taxon>
        <taxon>Ustilaginomycotina</taxon>
        <taxon>Malasseziomycetes</taxon>
        <taxon>Malasseziales</taxon>
        <taxon>Malasseziaceae</taxon>
        <taxon>Malassezia</taxon>
    </lineage>
</organism>
<dbReference type="SUPFAM" id="SSF158230">
    <property type="entry name" value="PRP4-like"/>
    <property type="match status" value="1"/>
</dbReference>
<proteinExistence type="predicted"/>
<dbReference type="VEuPathDB" id="FungiDB:MGL_3872"/>
<dbReference type="EMBL" id="AAYY01000015">
    <property type="protein sequence ID" value="EDP41870.1"/>
    <property type="molecule type" value="Genomic_DNA"/>
</dbReference>
<dbReference type="GO" id="GO:0000398">
    <property type="term" value="P:mRNA splicing, via spliceosome"/>
    <property type="evidence" value="ECO:0007669"/>
    <property type="project" value="TreeGrafter"/>
</dbReference>
<dbReference type="OrthoDB" id="540662at2759"/>
<evidence type="ECO:0000259" key="2">
    <source>
        <dbReference type="SMART" id="SM00500"/>
    </source>
</evidence>